<reference evidence="3" key="1">
    <citation type="submission" date="2025-08" db="UniProtKB">
        <authorList>
            <consortium name="RefSeq"/>
        </authorList>
    </citation>
    <scope>IDENTIFICATION</scope>
    <source>
        <tissue evidence="3">Testes</tissue>
    </source>
</reference>
<evidence type="ECO:0000313" key="2">
    <source>
        <dbReference type="Proteomes" id="UP000694865"/>
    </source>
</evidence>
<sequence length="243" mass="26063">MVTEMFQSVLILTTATVYVVFADITIECPQCTHISADLDDDSWIPLAAINTIRNEACVAYPFDPTADGISLVQCTAAVNQVAKCVSFDGLVNTDLSILGIVAMNTHIKYCAVVDIDPGNVCEHTEGDENSGTDLSQQITQAMSILNFLGDDSFSGRLCYSDGFRQPDYKTITCPQCGHITTDATSIPSALLALFQNEACVAVPFDASAEGIDEVQCTPMGNQVAKCVSFDGEVDASLIVFKEF</sequence>
<dbReference type="GeneID" id="100372592"/>
<feature type="chain" id="PRO_5045394900" evidence="1">
    <location>
        <begin position="23"/>
        <end position="243"/>
    </location>
</feature>
<accession>A0ABM0GYX6</accession>
<gene>
    <name evidence="3" type="primary">LOC100372592</name>
</gene>
<protein>
    <submittedName>
        <fullName evidence="3">Uncharacterized protein LOC100372592</fullName>
    </submittedName>
</protein>
<feature type="signal peptide" evidence="1">
    <location>
        <begin position="1"/>
        <end position="22"/>
    </location>
</feature>
<keyword evidence="1" id="KW-0732">Signal</keyword>
<proteinExistence type="predicted"/>
<dbReference type="RefSeq" id="XP_002740476.1">
    <property type="nucleotide sequence ID" value="XM_002740430.2"/>
</dbReference>
<evidence type="ECO:0000256" key="1">
    <source>
        <dbReference type="SAM" id="SignalP"/>
    </source>
</evidence>
<dbReference type="Proteomes" id="UP000694865">
    <property type="component" value="Unplaced"/>
</dbReference>
<organism evidence="2 3">
    <name type="scientific">Saccoglossus kowalevskii</name>
    <name type="common">Acorn worm</name>
    <dbReference type="NCBI Taxonomy" id="10224"/>
    <lineage>
        <taxon>Eukaryota</taxon>
        <taxon>Metazoa</taxon>
        <taxon>Hemichordata</taxon>
        <taxon>Enteropneusta</taxon>
        <taxon>Harrimaniidae</taxon>
        <taxon>Saccoglossus</taxon>
    </lineage>
</organism>
<evidence type="ECO:0000313" key="3">
    <source>
        <dbReference type="RefSeq" id="XP_002740476.1"/>
    </source>
</evidence>
<keyword evidence="2" id="KW-1185">Reference proteome</keyword>
<name>A0ABM0GYX6_SACKO</name>